<evidence type="ECO:0000313" key="3">
    <source>
        <dbReference type="Proteomes" id="UP000184263"/>
    </source>
</evidence>
<sequence>MRLNEWLSMDRTIQQICRLCLCSKAAGLLCGAGAKVIDISAWQENVDWQAIKEAGIEGVILKIGEHAHLDDMFIDHINKAVEYGLQYGVYYFAHACTYDEAVDEADQVAAWLEEYLRGETPPLGIWYDAESKRMLNGDVTECCRAFINRLTDYGHQYNGIYASWNWLSAEGSHYIRIEDLPDYVPYWVANYGSGNTFETACRDYLKEEYPGNIIRMHQFTDNLAGFGYDANIYYDD</sequence>
<organism evidence="2 3">
    <name type="scientific">Selenomonas ruminantium</name>
    <dbReference type="NCBI Taxonomy" id="971"/>
    <lineage>
        <taxon>Bacteria</taxon>
        <taxon>Bacillati</taxon>
        <taxon>Bacillota</taxon>
        <taxon>Negativicutes</taxon>
        <taxon>Selenomonadales</taxon>
        <taxon>Selenomonadaceae</taxon>
        <taxon>Selenomonas</taxon>
    </lineage>
</organism>
<gene>
    <name evidence="2" type="ORF">SAMN05216582_12716</name>
</gene>
<name>A0A1M6WPP4_SELRU</name>
<dbReference type="InterPro" id="IPR017853">
    <property type="entry name" value="GH"/>
</dbReference>
<dbReference type="GO" id="GO:0016998">
    <property type="term" value="P:cell wall macromolecule catabolic process"/>
    <property type="evidence" value="ECO:0007669"/>
    <property type="project" value="InterPro"/>
</dbReference>
<dbReference type="PANTHER" id="PTHR34135:SF1">
    <property type="entry name" value="GLYCOSYL HYDROLASE FAMILY 25"/>
    <property type="match status" value="1"/>
</dbReference>
<protein>
    <submittedName>
        <fullName evidence="2">Glycosyl hydrolases family 25</fullName>
    </submittedName>
</protein>
<dbReference type="EMBL" id="FRBC01000027">
    <property type="protein sequence ID" value="SHK95717.1"/>
    <property type="molecule type" value="Genomic_DNA"/>
</dbReference>
<accession>A0A1M6WPP4</accession>
<dbReference type="Proteomes" id="UP000184263">
    <property type="component" value="Unassembled WGS sequence"/>
</dbReference>
<comment type="similarity">
    <text evidence="1">Belongs to the glycosyl hydrolase 25 family.</text>
</comment>
<dbReference type="GO" id="GO:0016052">
    <property type="term" value="P:carbohydrate catabolic process"/>
    <property type="evidence" value="ECO:0007669"/>
    <property type="project" value="TreeGrafter"/>
</dbReference>
<dbReference type="GO" id="GO:0009253">
    <property type="term" value="P:peptidoglycan catabolic process"/>
    <property type="evidence" value="ECO:0007669"/>
    <property type="project" value="InterPro"/>
</dbReference>
<evidence type="ECO:0000313" key="2">
    <source>
        <dbReference type="EMBL" id="SHK95717.1"/>
    </source>
</evidence>
<evidence type="ECO:0000256" key="1">
    <source>
        <dbReference type="ARBA" id="ARBA00010646"/>
    </source>
</evidence>
<dbReference type="SUPFAM" id="SSF51445">
    <property type="entry name" value="(Trans)glycosidases"/>
    <property type="match status" value="1"/>
</dbReference>
<dbReference type="GO" id="GO:0003796">
    <property type="term" value="F:lysozyme activity"/>
    <property type="evidence" value="ECO:0007669"/>
    <property type="project" value="InterPro"/>
</dbReference>
<reference evidence="2 3" key="1">
    <citation type="submission" date="2016-11" db="EMBL/GenBank/DDBJ databases">
        <authorList>
            <person name="Jaros S."/>
            <person name="Januszkiewicz K."/>
            <person name="Wedrychowicz H."/>
        </authorList>
    </citation>
    <scope>NUCLEOTIDE SEQUENCE [LARGE SCALE GENOMIC DNA]</scope>
    <source>
        <strain evidence="2 3">HD4</strain>
    </source>
</reference>
<dbReference type="Pfam" id="PF01183">
    <property type="entry name" value="Glyco_hydro_25"/>
    <property type="match status" value="1"/>
</dbReference>
<dbReference type="PROSITE" id="PS51904">
    <property type="entry name" value="GLYCOSYL_HYDROL_F25_2"/>
    <property type="match status" value="1"/>
</dbReference>
<dbReference type="Gene3D" id="3.20.20.80">
    <property type="entry name" value="Glycosidases"/>
    <property type="match status" value="1"/>
</dbReference>
<dbReference type="AlphaFoldDB" id="A0A1M6WPP4"/>
<dbReference type="InterPro" id="IPR002053">
    <property type="entry name" value="Glyco_hydro_25"/>
</dbReference>
<dbReference type="PANTHER" id="PTHR34135">
    <property type="entry name" value="LYSOZYME"/>
    <property type="match status" value="1"/>
</dbReference>
<proteinExistence type="inferred from homology"/>
<keyword evidence="2" id="KW-0378">Hydrolase</keyword>